<keyword evidence="1" id="KW-0472">Membrane</keyword>
<organism evidence="2 3">
    <name type="scientific">Tepidicaulis marinus</name>
    <dbReference type="NCBI Taxonomy" id="1333998"/>
    <lineage>
        <taxon>Bacteria</taxon>
        <taxon>Pseudomonadati</taxon>
        <taxon>Pseudomonadota</taxon>
        <taxon>Alphaproteobacteria</taxon>
        <taxon>Hyphomicrobiales</taxon>
        <taxon>Parvibaculaceae</taxon>
        <taxon>Tepidicaulis</taxon>
    </lineage>
</organism>
<dbReference type="SUPFAM" id="SSF82693">
    <property type="entry name" value="Multidrug efflux transporter AcrB pore domain, PN1, PN2, PC1 and PC2 subdomains"/>
    <property type="match status" value="3"/>
</dbReference>
<dbReference type="SUPFAM" id="SSF82714">
    <property type="entry name" value="Multidrug efflux transporter AcrB TolC docking domain, DN and DC subdomains"/>
    <property type="match status" value="2"/>
</dbReference>
<dbReference type="STRING" id="1333998.M2A_2328"/>
<feature type="transmembrane region" description="Helical" evidence="1">
    <location>
        <begin position="530"/>
        <end position="550"/>
    </location>
</feature>
<dbReference type="Gene3D" id="3.30.2090.10">
    <property type="entry name" value="Multidrug efflux transporter AcrB TolC docking domain, DN and DC subdomains"/>
    <property type="match status" value="2"/>
</dbReference>
<dbReference type="Gene3D" id="1.20.1640.10">
    <property type="entry name" value="Multidrug efflux transporter AcrB transmembrane domain"/>
    <property type="match status" value="2"/>
</dbReference>
<dbReference type="AlphaFoldDB" id="A0A081BCR1"/>
<feature type="transmembrane region" description="Helical" evidence="1">
    <location>
        <begin position="383"/>
        <end position="407"/>
    </location>
</feature>
<protein>
    <submittedName>
        <fullName evidence="2">Acriflavin resistance protein</fullName>
    </submittedName>
</protein>
<dbReference type="GO" id="GO:0042910">
    <property type="term" value="F:xenobiotic transmembrane transporter activity"/>
    <property type="evidence" value="ECO:0007669"/>
    <property type="project" value="TreeGrafter"/>
</dbReference>
<accession>A0A081BCR1</accession>
<dbReference type="GO" id="GO:0005886">
    <property type="term" value="C:plasma membrane"/>
    <property type="evidence" value="ECO:0007669"/>
    <property type="project" value="TreeGrafter"/>
</dbReference>
<reference evidence="2 3" key="1">
    <citation type="submission" date="2014-07" db="EMBL/GenBank/DDBJ databases">
        <title>Tepidicaulis marinum gen. nov., sp. nov., a novel marine bacterium denitrifying nitrate to nitrous oxide strictly under microaerobic conditions.</title>
        <authorList>
            <person name="Takeuchi M."/>
            <person name="Yamagishi T."/>
            <person name="Kamagata Y."/>
            <person name="Oshima K."/>
            <person name="Hattori M."/>
            <person name="Katayama T."/>
            <person name="Hanada S."/>
            <person name="Tamaki H."/>
            <person name="Marumo K."/>
            <person name="Maeda H."/>
            <person name="Nedachi M."/>
            <person name="Iwasaki W."/>
            <person name="Suwa Y."/>
            <person name="Sakata S."/>
        </authorList>
    </citation>
    <scope>NUCLEOTIDE SEQUENCE [LARGE SCALE GENOMIC DNA]</scope>
    <source>
        <strain evidence="2 3">MA2</strain>
    </source>
</reference>
<feature type="transmembrane region" description="Helical" evidence="1">
    <location>
        <begin position="923"/>
        <end position="945"/>
    </location>
</feature>
<feature type="transmembrane region" description="Helical" evidence="1">
    <location>
        <begin position="12"/>
        <end position="33"/>
    </location>
</feature>
<dbReference type="Gene3D" id="3.30.70.1430">
    <property type="entry name" value="Multidrug efflux transporter AcrB pore domain"/>
    <property type="match status" value="2"/>
</dbReference>
<evidence type="ECO:0000256" key="1">
    <source>
        <dbReference type="SAM" id="Phobius"/>
    </source>
</evidence>
<feature type="transmembrane region" description="Helical" evidence="1">
    <location>
        <begin position="1009"/>
        <end position="1038"/>
    </location>
</feature>
<dbReference type="PRINTS" id="PR00702">
    <property type="entry name" value="ACRIFLAVINRP"/>
</dbReference>
<keyword evidence="1" id="KW-0812">Transmembrane</keyword>
<dbReference type="PANTHER" id="PTHR32063">
    <property type="match status" value="1"/>
</dbReference>
<comment type="caution">
    <text evidence="2">The sequence shown here is derived from an EMBL/GenBank/DDBJ whole genome shotgun (WGS) entry which is preliminary data.</text>
</comment>
<dbReference type="PANTHER" id="PTHR32063:SF0">
    <property type="entry name" value="SWARMING MOTILITY PROTEIN SWRC"/>
    <property type="match status" value="1"/>
</dbReference>
<dbReference type="InterPro" id="IPR001036">
    <property type="entry name" value="Acrflvin-R"/>
</dbReference>
<proteinExistence type="predicted"/>
<feature type="transmembrane region" description="Helical" evidence="1">
    <location>
        <begin position="358"/>
        <end position="377"/>
    </location>
</feature>
<feature type="transmembrane region" description="Helical" evidence="1">
    <location>
        <begin position="973"/>
        <end position="989"/>
    </location>
</feature>
<dbReference type="SUPFAM" id="SSF82866">
    <property type="entry name" value="Multidrug efflux transporter AcrB transmembrane domain"/>
    <property type="match status" value="2"/>
</dbReference>
<feature type="transmembrane region" description="Helical" evidence="1">
    <location>
        <begin position="897"/>
        <end position="917"/>
    </location>
</feature>
<feature type="transmembrane region" description="Helical" evidence="1">
    <location>
        <begin position="428"/>
        <end position="450"/>
    </location>
</feature>
<feature type="transmembrane region" description="Helical" evidence="1">
    <location>
        <begin position="870"/>
        <end position="890"/>
    </location>
</feature>
<evidence type="ECO:0000313" key="2">
    <source>
        <dbReference type="EMBL" id="GAK45829.1"/>
    </source>
</evidence>
<dbReference type="RefSeq" id="WP_045447561.1">
    <property type="nucleotide sequence ID" value="NZ_BBIO01000012.1"/>
</dbReference>
<dbReference type="Gene3D" id="3.30.70.1440">
    <property type="entry name" value="Multidrug efflux transporter AcrB pore domain"/>
    <property type="match status" value="1"/>
</dbReference>
<dbReference type="Gene3D" id="3.30.70.1320">
    <property type="entry name" value="Multidrug efflux transporter AcrB pore domain like"/>
    <property type="match status" value="1"/>
</dbReference>
<dbReference type="Proteomes" id="UP000028702">
    <property type="component" value="Unassembled WGS sequence"/>
</dbReference>
<keyword evidence="3" id="KW-1185">Reference proteome</keyword>
<dbReference type="eggNOG" id="COG0841">
    <property type="taxonomic scope" value="Bacteria"/>
</dbReference>
<feature type="transmembrane region" description="Helical" evidence="1">
    <location>
        <begin position="335"/>
        <end position="351"/>
    </location>
</feature>
<keyword evidence="1" id="KW-1133">Transmembrane helix</keyword>
<name>A0A081BCR1_9HYPH</name>
<dbReference type="InterPro" id="IPR027463">
    <property type="entry name" value="AcrB_DN_DC_subdom"/>
</dbReference>
<dbReference type="EMBL" id="BBIO01000012">
    <property type="protein sequence ID" value="GAK45829.1"/>
    <property type="molecule type" value="Genomic_DNA"/>
</dbReference>
<dbReference type="Pfam" id="PF00873">
    <property type="entry name" value="ACR_tran"/>
    <property type="match status" value="1"/>
</dbReference>
<gene>
    <name evidence="2" type="ORF">M2A_2328</name>
</gene>
<sequence>MNAFIEACFSHSRTVLTVMVLMVLAGISAYISIPKEADPDIPIPVFYVSISHAGISPEDSERLLIKPMETELRSLEGLKELVSIASLGHAGIILEFDVDFDKDTALADVREKVDLVRPKLPSDADEPSVREFNTALFPVLIVTLSGDVPERTLYQHARRLKDDIENVSTVLEAKMVGHREELLEVVIDPARLESYQVSQQELINAITLNNRLVAAGALDTGEGRFSVKVPGLIESPEDVYNLPIKVSGDGAVTLGDIADIRRTFMDPTGFAQFNGKRAIALQVTKRIGTNIIENNEAVREVVEKTTGRWPDAIKVDYTLDASDWIYRSLNSLENSIMTAIALVMVVVLAALGPRSAILVGVAIPTSFVIGFFFMSVVGMTMNMMVMFGLLLSVGILVDGAIVVVEYADRKMAEGLDSRAAYALAAKRMFWPIASSTGTTLAAFMPMLFWPGVSGEFMSYLPITVIVVLTASFVTAMIFMPVLGGIFGKTDEADNDVLKMLAGAETGDVRALPGFTGAYVRVLDRLIRHPVLVMAVSGVILFTTFFAYSTWNNGVEFFVETEPEQAIVLVSARGNLSAKETLALSKDVEDIILETEGVKTVFTSTGTSLGSGPGSGGEKPADVIAEMLMELKPYEERGPGAPILDSIRQRASQLPGIHVEVRKREDGPPTGKDVQVELTSPDYEDLTAATAIVRNYMETEVEGLIDFEDSRPLPGIEWVLTVDREMAGRFGADITSIGATVQLVTNGILVDKYRPDDAEDEVDIRVRFPENFRTLDQLDQLKVQTAQGLAPLSSFVSREPQQEVSTIERIDGVRRMTVKANTGIDPVTGEKINVNAKAQEVADWLETQDLPGDVSWRMRGANEEQAESAAFLGRALLASLFLMFIILLTQFNSFYHSVLTLSTVILSTIGVLLGMLITGQTFSVIMTGTGIVALAGIVVNNSIVLIDTYQRLIEEGLEEVEAVLRTAGQRLRPILLTTITTMFGLLPMALQVNVGFFDRSLSFGGPVSAWWVQLATAIIFGLGFSTLLTLVLVPVLLALPSRIKDRFHGQTLWEKLGIARARDGGHHGYPAE</sequence>
<feature type="transmembrane region" description="Helical" evidence="1">
    <location>
        <begin position="456"/>
        <end position="478"/>
    </location>
</feature>
<evidence type="ECO:0000313" key="3">
    <source>
        <dbReference type="Proteomes" id="UP000028702"/>
    </source>
</evidence>